<comment type="pathway">
    <text evidence="6">Purine metabolism; IMP biosynthesis via de novo pathway; 5-amino-1-(5-phospho-D-ribosyl)imidazole from N(2)-formyl-N(1)-(5-phospho-D-ribosyl)glycinamide: step 1/2.</text>
</comment>
<dbReference type="InterPro" id="IPR036604">
    <property type="entry name" value="PurS-like_sf"/>
</dbReference>
<name>A0ABY7M830_9CHLR</name>
<dbReference type="EMBL" id="CP115149">
    <property type="protein sequence ID" value="WBL36220.1"/>
    <property type="molecule type" value="Genomic_DNA"/>
</dbReference>
<dbReference type="PANTHER" id="PTHR34696">
    <property type="entry name" value="PHOSPHORIBOSYLFORMYLGLYCINAMIDINE SYNTHASE SUBUNIT PURS"/>
    <property type="match status" value="1"/>
</dbReference>
<comment type="subunit">
    <text evidence="6">Part of the FGAM synthase complex composed of 1 PurL, 1 PurQ and 2 PurS subunits.</text>
</comment>
<comment type="subcellular location">
    <subcellularLocation>
        <location evidence="6">Cytoplasm</location>
    </subcellularLocation>
</comment>
<feature type="region of interest" description="Disordered" evidence="7">
    <location>
        <begin position="1"/>
        <end position="21"/>
    </location>
</feature>
<keyword evidence="4 6" id="KW-0658">Purine biosynthesis</keyword>
<comment type="similarity">
    <text evidence="6">Belongs to the PurS family.</text>
</comment>
<proteinExistence type="inferred from homology"/>
<keyword evidence="5 6" id="KW-0067">ATP-binding</keyword>
<evidence type="ECO:0000256" key="1">
    <source>
        <dbReference type="ARBA" id="ARBA00022490"/>
    </source>
</evidence>
<dbReference type="Proteomes" id="UP001212803">
    <property type="component" value="Chromosome"/>
</dbReference>
<comment type="catalytic activity">
    <reaction evidence="6">
        <text>N(2)-formyl-N(1)-(5-phospho-beta-D-ribosyl)glycinamide + L-glutamine + ATP + H2O = 2-formamido-N(1)-(5-O-phospho-beta-D-ribosyl)acetamidine + L-glutamate + ADP + phosphate + H(+)</text>
        <dbReference type="Rhea" id="RHEA:17129"/>
        <dbReference type="ChEBI" id="CHEBI:15377"/>
        <dbReference type="ChEBI" id="CHEBI:15378"/>
        <dbReference type="ChEBI" id="CHEBI:29985"/>
        <dbReference type="ChEBI" id="CHEBI:30616"/>
        <dbReference type="ChEBI" id="CHEBI:43474"/>
        <dbReference type="ChEBI" id="CHEBI:58359"/>
        <dbReference type="ChEBI" id="CHEBI:147286"/>
        <dbReference type="ChEBI" id="CHEBI:147287"/>
        <dbReference type="ChEBI" id="CHEBI:456216"/>
        <dbReference type="EC" id="6.3.5.3"/>
    </reaction>
</comment>
<dbReference type="Pfam" id="PF02700">
    <property type="entry name" value="PurS"/>
    <property type="match status" value="1"/>
</dbReference>
<evidence type="ECO:0000256" key="3">
    <source>
        <dbReference type="ARBA" id="ARBA00022741"/>
    </source>
</evidence>
<dbReference type="Gene3D" id="3.30.1280.10">
    <property type="entry name" value="Phosphoribosylformylglycinamidine synthase subunit PurS"/>
    <property type="match status" value="1"/>
</dbReference>
<evidence type="ECO:0000256" key="2">
    <source>
        <dbReference type="ARBA" id="ARBA00022598"/>
    </source>
</evidence>
<evidence type="ECO:0000256" key="7">
    <source>
        <dbReference type="SAM" id="MobiDB-lite"/>
    </source>
</evidence>
<evidence type="ECO:0000256" key="4">
    <source>
        <dbReference type="ARBA" id="ARBA00022755"/>
    </source>
</evidence>
<keyword evidence="2 6" id="KW-0436">Ligase</keyword>
<evidence type="ECO:0000313" key="8">
    <source>
        <dbReference type="EMBL" id="WBL36220.1"/>
    </source>
</evidence>
<keyword evidence="3 6" id="KW-0547">Nucleotide-binding</keyword>
<evidence type="ECO:0000256" key="6">
    <source>
        <dbReference type="HAMAP-Rule" id="MF_01926"/>
    </source>
</evidence>
<dbReference type="RefSeq" id="WP_270056745.1">
    <property type="nucleotide sequence ID" value="NZ_CP115149.1"/>
</dbReference>
<dbReference type="NCBIfam" id="NF004630">
    <property type="entry name" value="PRK05974.1"/>
    <property type="match status" value="1"/>
</dbReference>
<keyword evidence="9" id="KW-1185">Reference proteome</keyword>
<keyword evidence="1 6" id="KW-0963">Cytoplasm</keyword>
<dbReference type="NCBIfam" id="TIGR00302">
    <property type="entry name" value="phosphoribosylformylglycinamidine synthase subunit PurS"/>
    <property type="match status" value="1"/>
</dbReference>
<protein>
    <recommendedName>
        <fullName evidence="6">Phosphoribosylformylglycinamidine synthase subunit PurS</fullName>
        <shortName evidence="6">FGAM synthase</shortName>
        <ecNumber evidence="6">6.3.5.3</ecNumber>
    </recommendedName>
    <alternativeName>
        <fullName evidence="6">Formylglycinamide ribonucleotide amidotransferase subunit III</fullName>
        <shortName evidence="6">FGAR amidotransferase III</shortName>
        <shortName evidence="6">FGAR-AT III</shortName>
    </alternativeName>
    <alternativeName>
        <fullName evidence="6">Phosphoribosylformylglycinamidine synthase subunit III</fullName>
    </alternativeName>
</protein>
<accession>A0ABY7M830</accession>
<comment type="function">
    <text evidence="6">Part of the phosphoribosylformylglycinamidine synthase complex involved in the purines biosynthetic pathway. Catalyzes the ATP-dependent conversion of formylglycinamide ribonucleotide (FGAR) and glutamine to yield formylglycinamidine ribonucleotide (FGAM) and glutamate. The FGAM synthase complex is composed of three subunits. PurQ produces an ammonia molecule by converting glutamine to glutamate. PurL transfers the ammonia molecule to FGAR to form FGAM in an ATP-dependent manner. PurS interacts with PurQ and PurL and is thought to assist in the transfer of the ammonia molecule from PurQ to PurL.</text>
</comment>
<dbReference type="GO" id="GO:0004642">
    <property type="term" value="F:phosphoribosylformylglycinamidine synthase activity"/>
    <property type="evidence" value="ECO:0007669"/>
    <property type="project" value="UniProtKB-EC"/>
</dbReference>
<reference evidence="8 9" key="1">
    <citation type="journal article" date="2023" name="ISME J.">
        <title>Thermophilic Dehalococcoidia with unusual traits shed light on an unexpected past.</title>
        <authorList>
            <person name="Palmer M."/>
            <person name="Covington J.K."/>
            <person name="Zhou E.M."/>
            <person name="Thomas S.C."/>
            <person name="Habib N."/>
            <person name="Seymour C.O."/>
            <person name="Lai D."/>
            <person name="Johnston J."/>
            <person name="Hashimi A."/>
            <person name="Jiao J.Y."/>
            <person name="Muok A.R."/>
            <person name="Liu L."/>
            <person name="Xian W.D."/>
            <person name="Zhi X.Y."/>
            <person name="Li M.M."/>
            <person name="Silva L.P."/>
            <person name="Bowen B.P."/>
            <person name="Louie K."/>
            <person name="Briegel A."/>
            <person name="Pett-Ridge J."/>
            <person name="Weber P.K."/>
            <person name="Tocheva E.I."/>
            <person name="Woyke T."/>
            <person name="Northen T.R."/>
            <person name="Mayali X."/>
            <person name="Li W.J."/>
            <person name="Hedlund B.P."/>
        </authorList>
    </citation>
    <scope>NUCLEOTIDE SEQUENCE [LARGE SCALE GENOMIC DNA]</scope>
    <source>
        <strain evidence="8 9">YIM 72310</strain>
    </source>
</reference>
<gene>
    <name evidence="6 8" type="primary">purS</name>
    <name evidence="8" type="ORF">O0235_00985</name>
</gene>
<dbReference type="PANTHER" id="PTHR34696:SF1">
    <property type="entry name" value="PHOSPHORIBOSYLFORMYLGLYCINAMIDINE SYNTHASE SUBUNIT PURS"/>
    <property type="match status" value="1"/>
</dbReference>
<evidence type="ECO:0000256" key="5">
    <source>
        <dbReference type="ARBA" id="ARBA00022840"/>
    </source>
</evidence>
<organism evidence="8 9">
    <name type="scientific">Tepidiforma flava</name>
    <dbReference type="NCBI Taxonomy" id="3004094"/>
    <lineage>
        <taxon>Bacteria</taxon>
        <taxon>Bacillati</taxon>
        <taxon>Chloroflexota</taxon>
        <taxon>Tepidiformia</taxon>
        <taxon>Tepidiformales</taxon>
        <taxon>Tepidiformaceae</taxon>
        <taxon>Tepidiforma</taxon>
    </lineage>
</organism>
<sequence>MSKKDGKSKAEKAEKKARKEAGEAKGFLARVYVALKPTVNDPEGLTIANALGSLGFDGVEGVRSGKYFQVRLRAADAKAAAEQVDQMCSRLLANPVIETYEFELEKA</sequence>
<dbReference type="EC" id="6.3.5.3" evidence="6"/>
<dbReference type="HAMAP" id="MF_01926">
    <property type="entry name" value="PurS"/>
    <property type="match status" value="1"/>
</dbReference>
<evidence type="ECO:0000313" key="9">
    <source>
        <dbReference type="Proteomes" id="UP001212803"/>
    </source>
</evidence>
<dbReference type="InterPro" id="IPR003850">
    <property type="entry name" value="PurS"/>
</dbReference>
<dbReference type="SUPFAM" id="SSF82697">
    <property type="entry name" value="PurS-like"/>
    <property type="match status" value="1"/>
</dbReference>